<protein>
    <recommendedName>
        <fullName evidence="4">Peptidase A2 domain-containing protein</fullName>
    </recommendedName>
</protein>
<sequence>MRNNPTNTAWMAGGTEFDASSYGRQRGGKPVKRPGLVVKGDERARPEQPSGGNRGQVATEPNPITVSQNRGLQGTRRDAMSRRKGERKGNGQGRGDSHPLRRVRLLSKGTVRDNGGETDGGEPSQRHVLLLSSGAVRDNGCEVSGREGSVVRDNGCEANGTEGSAERDDGNEGNERERTSSDGTGNGMNERVGGHENTKGEGPIHGGASTDGGEQKREEWGTPADGEVYEGTTMIPGWLLWQEGDAAEHAPEYQGSLCSVGRTAVLQLGIVGNRCEGLLDTGASTSFIRPTIVERLGLKVRILPEAHSFTIANGDAILIDKEVPRLSMLCGGECFTGDSLVGSIQYSVILGIDWLVNHKVAWYFQSGKLRTYAKGRWCDLPVLRKEGEPTRGTLADSEPIKTAADHAYDELAKQVARMTTEEAAAFLRPPLKTI</sequence>
<dbReference type="Pfam" id="PF13650">
    <property type="entry name" value="Asp_protease_2"/>
    <property type="match status" value="1"/>
</dbReference>
<feature type="compositionally biased region" description="Basic and acidic residues" evidence="1">
    <location>
        <begin position="75"/>
        <end position="99"/>
    </location>
</feature>
<gene>
    <name evidence="2" type="ORF">EMH_0019510</name>
</gene>
<evidence type="ECO:0000313" key="2">
    <source>
        <dbReference type="EMBL" id="CDJ34264.1"/>
    </source>
</evidence>
<dbReference type="VEuPathDB" id="ToxoDB:EMH_0019510"/>
<evidence type="ECO:0008006" key="4">
    <source>
        <dbReference type="Google" id="ProtNLM"/>
    </source>
</evidence>
<feature type="region of interest" description="Disordered" evidence="1">
    <location>
        <begin position="1"/>
        <end position="125"/>
    </location>
</feature>
<dbReference type="Proteomes" id="UP000030744">
    <property type="component" value="Unassembled WGS sequence"/>
</dbReference>
<feature type="compositionally biased region" description="Basic and acidic residues" evidence="1">
    <location>
        <begin position="164"/>
        <end position="180"/>
    </location>
</feature>
<accession>U6K8H8</accession>
<dbReference type="GO" id="GO:0006508">
    <property type="term" value="P:proteolysis"/>
    <property type="evidence" value="ECO:0007669"/>
    <property type="project" value="InterPro"/>
</dbReference>
<dbReference type="PROSITE" id="PS00141">
    <property type="entry name" value="ASP_PROTEASE"/>
    <property type="match status" value="1"/>
</dbReference>
<feature type="compositionally biased region" description="Polar residues" evidence="1">
    <location>
        <begin position="62"/>
        <end position="72"/>
    </location>
</feature>
<dbReference type="SUPFAM" id="SSF50630">
    <property type="entry name" value="Acid proteases"/>
    <property type="match status" value="1"/>
</dbReference>
<dbReference type="InterPro" id="IPR001969">
    <property type="entry name" value="Aspartic_peptidase_AS"/>
</dbReference>
<feature type="region of interest" description="Disordered" evidence="1">
    <location>
        <begin position="138"/>
        <end position="229"/>
    </location>
</feature>
<reference evidence="2" key="1">
    <citation type="submission" date="2013-10" db="EMBL/GenBank/DDBJ databases">
        <title>Genomic analysis of the causative agents of coccidiosis in chickens.</title>
        <authorList>
            <person name="Reid A.J."/>
            <person name="Blake D."/>
            <person name="Billington K."/>
            <person name="Browne H."/>
            <person name="Dunn M."/>
            <person name="Hung S."/>
            <person name="Kawahara F."/>
            <person name="Miranda-Saavedra D."/>
            <person name="Mourier T."/>
            <person name="Nagra H."/>
            <person name="Otto T.D."/>
            <person name="Rawlings N."/>
            <person name="Sanchez A."/>
            <person name="Sanders M."/>
            <person name="Subramaniam C."/>
            <person name="Tay Y."/>
            <person name="Dear P."/>
            <person name="Doerig C."/>
            <person name="Gruber A."/>
            <person name="Parkinson J."/>
            <person name="Shirley M."/>
            <person name="Wan K.L."/>
            <person name="Berriman M."/>
            <person name="Tomley F."/>
            <person name="Pain A."/>
        </authorList>
    </citation>
    <scope>NUCLEOTIDE SEQUENCE [LARGE SCALE GENOMIC DNA]</scope>
    <source>
        <strain evidence="2">Houghton</strain>
    </source>
</reference>
<evidence type="ECO:0000256" key="1">
    <source>
        <dbReference type="SAM" id="MobiDB-lite"/>
    </source>
</evidence>
<dbReference type="CDD" id="cd00303">
    <property type="entry name" value="retropepsin_like"/>
    <property type="match status" value="1"/>
</dbReference>
<dbReference type="GeneID" id="25376861"/>
<organism evidence="2 3">
    <name type="scientific">Eimeria mitis</name>
    <dbReference type="NCBI Taxonomy" id="44415"/>
    <lineage>
        <taxon>Eukaryota</taxon>
        <taxon>Sar</taxon>
        <taxon>Alveolata</taxon>
        <taxon>Apicomplexa</taxon>
        <taxon>Conoidasida</taxon>
        <taxon>Coccidia</taxon>
        <taxon>Eucoccidiorida</taxon>
        <taxon>Eimeriorina</taxon>
        <taxon>Eimeriidae</taxon>
        <taxon>Eimeria</taxon>
    </lineage>
</organism>
<dbReference type="Gene3D" id="2.40.70.10">
    <property type="entry name" value="Acid Proteases"/>
    <property type="match status" value="1"/>
</dbReference>
<dbReference type="OrthoDB" id="2431547at2759"/>
<name>U6K8H8_9EIME</name>
<proteinExistence type="predicted"/>
<dbReference type="RefSeq" id="XP_013356827.1">
    <property type="nucleotide sequence ID" value="XM_013501373.1"/>
</dbReference>
<reference evidence="2" key="2">
    <citation type="submission" date="2013-10" db="EMBL/GenBank/DDBJ databases">
        <authorList>
            <person name="Aslett M."/>
        </authorList>
    </citation>
    <scope>NUCLEOTIDE SEQUENCE [LARGE SCALE GENOMIC DNA]</scope>
    <source>
        <strain evidence="2">Houghton</strain>
    </source>
</reference>
<dbReference type="InterPro" id="IPR021109">
    <property type="entry name" value="Peptidase_aspartic_dom_sf"/>
</dbReference>
<dbReference type="GO" id="GO:0004190">
    <property type="term" value="F:aspartic-type endopeptidase activity"/>
    <property type="evidence" value="ECO:0007669"/>
    <property type="project" value="InterPro"/>
</dbReference>
<dbReference type="AlphaFoldDB" id="U6K8H8"/>
<keyword evidence="3" id="KW-1185">Reference proteome</keyword>
<dbReference type="EMBL" id="HG686333">
    <property type="protein sequence ID" value="CDJ34264.1"/>
    <property type="molecule type" value="Genomic_DNA"/>
</dbReference>
<evidence type="ECO:0000313" key="3">
    <source>
        <dbReference type="Proteomes" id="UP000030744"/>
    </source>
</evidence>